<feature type="compositionally biased region" description="Polar residues" evidence="1">
    <location>
        <begin position="801"/>
        <end position="816"/>
    </location>
</feature>
<evidence type="ECO:0000313" key="3">
    <source>
        <dbReference type="EMBL" id="KAK9719620.1"/>
    </source>
</evidence>
<dbReference type="Pfam" id="PF24580">
    <property type="entry name" value="DUF7607"/>
    <property type="match status" value="1"/>
</dbReference>
<feature type="region of interest" description="Disordered" evidence="1">
    <location>
        <begin position="199"/>
        <end position="229"/>
    </location>
</feature>
<dbReference type="SUPFAM" id="SSF47769">
    <property type="entry name" value="SAM/Pointed domain"/>
    <property type="match status" value="1"/>
</dbReference>
<feature type="compositionally biased region" description="Polar residues" evidence="1">
    <location>
        <begin position="932"/>
        <end position="945"/>
    </location>
</feature>
<feature type="compositionally biased region" description="Basic and acidic residues" evidence="1">
    <location>
        <begin position="904"/>
        <end position="930"/>
    </location>
</feature>
<dbReference type="Pfam" id="PF07647">
    <property type="entry name" value="SAM_2"/>
    <property type="match status" value="1"/>
</dbReference>
<feature type="compositionally biased region" description="Basic residues" evidence="1">
    <location>
        <begin position="876"/>
        <end position="889"/>
    </location>
</feature>
<feature type="domain" description="SAM" evidence="2">
    <location>
        <begin position="12"/>
        <end position="78"/>
    </location>
</feature>
<dbReference type="SMART" id="SM00454">
    <property type="entry name" value="SAM"/>
    <property type="match status" value="1"/>
</dbReference>
<feature type="compositionally biased region" description="Polar residues" evidence="1">
    <location>
        <begin position="284"/>
        <end position="294"/>
    </location>
</feature>
<gene>
    <name evidence="3" type="ORF">K7432_004663</name>
</gene>
<evidence type="ECO:0000313" key="4">
    <source>
        <dbReference type="Proteomes" id="UP001479436"/>
    </source>
</evidence>
<evidence type="ECO:0000259" key="2">
    <source>
        <dbReference type="PROSITE" id="PS50105"/>
    </source>
</evidence>
<protein>
    <recommendedName>
        <fullName evidence="2">SAM domain-containing protein</fullName>
    </recommendedName>
</protein>
<reference evidence="3 4" key="1">
    <citation type="submission" date="2023-04" db="EMBL/GenBank/DDBJ databases">
        <title>Genome of Basidiobolus ranarum AG-B5.</title>
        <authorList>
            <person name="Stajich J.E."/>
            <person name="Carter-House D."/>
            <person name="Gryganskyi A."/>
        </authorList>
    </citation>
    <scope>NUCLEOTIDE SEQUENCE [LARGE SCALE GENOMIC DNA]</scope>
    <source>
        <strain evidence="3 4">AG-B5</strain>
    </source>
</reference>
<feature type="region of interest" description="Disordered" evidence="1">
    <location>
        <begin position="638"/>
        <end position="724"/>
    </location>
</feature>
<name>A0ABR2W4A6_9FUNG</name>
<organism evidence="3 4">
    <name type="scientific">Basidiobolus ranarum</name>
    <dbReference type="NCBI Taxonomy" id="34480"/>
    <lineage>
        <taxon>Eukaryota</taxon>
        <taxon>Fungi</taxon>
        <taxon>Fungi incertae sedis</taxon>
        <taxon>Zoopagomycota</taxon>
        <taxon>Entomophthoromycotina</taxon>
        <taxon>Basidiobolomycetes</taxon>
        <taxon>Basidiobolales</taxon>
        <taxon>Basidiobolaceae</taxon>
        <taxon>Basidiobolus</taxon>
    </lineage>
</organism>
<sequence length="945" mass="105826">MSNLLGSDPQSWSVTEVSSWIASLVNSEKIAEQFLDNDVDGSILLHNVDDVVLKTELEIKSFGKRCKILNAIESLKNGRTNTLGEDIKINHSTQQSSFNSPSSILSHSPSQPSNLFTTQTIHPENTGLGTYFEENDEIQRLDIFDNLMDSKKASLEDAFTKPLKHLKRSNIVKAVHNISPSDQSPPTLTSVNSPSFNSLDVEEGCDSSLPRESPKIRSLSDISTNSPNVTEIPETTVAVAQLSLESETTNEDDELPMEISHKLGDPSISGQLSKPTKSKVKRTSIVSNTKSQSPRLPLHPLKEEHLFFTPLQLRRAGDATFLSIEDTETEVEFVYKRKKGSRKFLGEASIAQRRLKRLLREMTLFDNDEITTAYQLSKSPQVPVRLFRIDAQGVNTRLAYVDDLIRSGEDVMSKFKAVASVPMTEVSNETNNGVHNMSEEEDVLPLYGDSDWEDYEFDSELERELRKENRSKKLVMIEPPIQDTPTIHGNPSIIPNLSKESIEQTIQKYISQRVAQWKKNKLPEFELQKINTYQKEKRTLPIKEVALRSLKERLEKQIFEIANGRMYSEEDVLKCCEHSEELGFTLDSMSVLEWKIALLKGPEPIVEDLPTVMLNSSESTEVNGLPNEGVLLESEPEVVSNQVNEQGSSKKKENQGISGSGSISTNTPPPRNKPGNSSISTGTPPPRKHINEKSSIERVAPTNSVTTPVNRHALPSPSESQGALTIDNVIEERSSMKAKLPLAAKSSMSNKMGVPAFLFNRNNLHNRETNLEKLRLNSQIVDISIISSSEDEDVPESAVSRLSSIDSLPNDNSNRLETYDNPDDIPPGYVYMSRHQEKKSDPIVLSSSSDGSEDESESSDMRKRKSDLPNAQSSSHRGRFFSNSKRHRAELKNSNLGRKNIRKIHAESDQVLKIRQETQRKAREVEDRIRMNQRSNEGTSSTKDS</sequence>
<keyword evidence="4" id="KW-1185">Reference proteome</keyword>
<evidence type="ECO:0000256" key="1">
    <source>
        <dbReference type="SAM" id="MobiDB-lite"/>
    </source>
</evidence>
<accession>A0ABR2W4A6</accession>
<proteinExistence type="predicted"/>
<dbReference type="Gene3D" id="1.10.150.50">
    <property type="entry name" value="Transcription Factor, Ets-1"/>
    <property type="match status" value="1"/>
</dbReference>
<dbReference type="InterPro" id="IPR013761">
    <property type="entry name" value="SAM/pointed_sf"/>
</dbReference>
<feature type="region of interest" description="Disordered" evidence="1">
    <location>
        <begin position="789"/>
        <end position="945"/>
    </location>
</feature>
<feature type="non-terminal residue" evidence="3">
    <location>
        <position position="945"/>
    </location>
</feature>
<dbReference type="InterPro" id="IPR056026">
    <property type="entry name" value="DUF7607"/>
</dbReference>
<dbReference type="InterPro" id="IPR001660">
    <property type="entry name" value="SAM"/>
</dbReference>
<dbReference type="PROSITE" id="PS50105">
    <property type="entry name" value="SAM_DOMAIN"/>
    <property type="match status" value="1"/>
</dbReference>
<comment type="caution">
    <text evidence="3">The sequence shown here is derived from an EMBL/GenBank/DDBJ whole genome shotgun (WGS) entry which is preliminary data.</text>
</comment>
<feature type="region of interest" description="Disordered" evidence="1">
    <location>
        <begin position="261"/>
        <end position="296"/>
    </location>
</feature>
<dbReference type="Proteomes" id="UP001479436">
    <property type="component" value="Unassembled WGS sequence"/>
</dbReference>
<dbReference type="EMBL" id="JASJQH010007041">
    <property type="protein sequence ID" value="KAK9719620.1"/>
    <property type="molecule type" value="Genomic_DNA"/>
</dbReference>
<feature type="compositionally biased region" description="Polar residues" evidence="1">
    <location>
        <begin position="220"/>
        <end position="229"/>
    </location>
</feature>